<dbReference type="Proteomes" id="UP000823674">
    <property type="component" value="Chromosome A07"/>
</dbReference>
<evidence type="ECO:0000313" key="3">
    <source>
        <dbReference type="EMBL" id="KAG5380044.1"/>
    </source>
</evidence>
<reference evidence="3 4" key="1">
    <citation type="submission" date="2021-03" db="EMBL/GenBank/DDBJ databases">
        <authorList>
            <person name="King G.J."/>
            <person name="Bancroft I."/>
            <person name="Baten A."/>
            <person name="Bloomfield J."/>
            <person name="Borpatragohain P."/>
            <person name="He Z."/>
            <person name="Irish N."/>
            <person name="Irwin J."/>
            <person name="Liu K."/>
            <person name="Mauleon R.P."/>
            <person name="Moore J."/>
            <person name="Morris R."/>
            <person name="Ostergaard L."/>
            <person name="Wang B."/>
            <person name="Wells R."/>
        </authorList>
    </citation>
    <scope>NUCLEOTIDE SEQUENCE [LARGE SCALE GENOMIC DNA]</scope>
    <source>
        <strain evidence="3">R-o-18</strain>
        <tissue evidence="3">Leaf</tissue>
    </source>
</reference>
<sequence>MKSGFQWGGPREKFVKESSILLVTVLDSDPSNYPYIDKFFVSLATRVASLKAEYREVATSYKGQGLFFLAGDAESGQHALHITISFCISQSFSSVVSLHIPKQKTQVPLIIILTPDNKKYLEILSYAPSCGHCQKLAPILDEVALKLQNDPSVIIAKLDATENDIPSEPFDRSASGNVNVEYEGDRTKEDFISFIEKNKATNSHGDETTSTKIEEAKRTGESAAKDELVEALLFFSKSIRVFSL</sequence>
<feature type="domain" description="Thioredoxin" evidence="2">
    <location>
        <begin position="123"/>
        <end position="196"/>
    </location>
</feature>
<dbReference type="PANTHER" id="PTHR18929">
    <property type="entry name" value="PROTEIN DISULFIDE ISOMERASE"/>
    <property type="match status" value="1"/>
</dbReference>
<evidence type="ECO:0000259" key="2">
    <source>
        <dbReference type="Pfam" id="PF00085"/>
    </source>
</evidence>
<comment type="caution">
    <text evidence="3">The sequence shown here is derived from an EMBL/GenBank/DDBJ whole genome shotgun (WGS) entry which is preliminary data.</text>
</comment>
<dbReference type="SUPFAM" id="SSF52833">
    <property type="entry name" value="Thioredoxin-like"/>
    <property type="match status" value="1"/>
</dbReference>
<dbReference type="PANTHER" id="PTHR18929:SF229">
    <property type="entry name" value="PROTEIN DISULFIDE ISOMERASE-LIKE 1-2"/>
    <property type="match status" value="1"/>
</dbReference>
<gene>
    <name evidence="3" type="primary">A07p034570.1_BraROA</name>
    <name evidence="3" type="ORF">IGI04_027886</name>
</gene>
<comment type="similarity">
    <text evidence="1">Belongs to the protein disulfide isomerase family.</text>
</comment>
<proteinExistence type="inferred from homology"/>
<accession>A0ABQ7L0B1</accession>
<evidence type="ECO:0000256" key="1">
    <source>
        <dbReference type="ARBA" id="ARBA00006347"/>
    </source>
</evidence>
<evidence type="ECO:0000313" key="4">
    <source>
        <dbReference type="Proteomes" id="UP000823674"/>
    </source>
</evidence>
<dbReference type="Gene3D" id="3.40.30.10">
    <property type="entry name" value="Glutaredoxin"/>
    <property type="match status" value="2"/>
</dbReference>
<dbReference type="InterPro" id="IPR036249">
    <property type="entry name" value="Thioredoxin-like_sf"/>
</dbReference>
<keyword evidence="4" id="KW-1185">Reference proteome</keyword>
<dbReference type="Pfam" id="PF00085">
    <property type="entry name" value="Thioredoxin"/>
    <property type="match status" value="1"/>
</dbReference>
<dbReference type="InterPro" id="IPR013766">
    <property type="entry name" value="Thioredoxin_domain"/>
</dbReference>
<dbReference type="EMBL" id="JADBGQ010000009">
    <property type="protein sequence ID" value="KAG5380044.1"/>
    <property type="molecule type" value="Genomic_DNA"/>
</dbReference>
<protein>
    <recommendedName>
        <fullName evidence="2">Thioredoxin domain-containing protein</fullName>
    </recommendedName>
</protein>
<name>A0ABQ7L0B1_BRACM</name>
<organism evidence="3 4">
    <name type="scientific">Brassica rapa subsp. trilocularis</name>
    <dbReference type="NCBI Taxonomy" id="1813537"/>
    <lineage>
        <taxon>Eukaryota</taxon>
        <taxon>Viridiplantae</taxon>
        <taxon>Streptophyta</taxon>
        <taxon>Embryophyta</taxon>
        <taxon>Tracheophyta</taxon>
        <taxon>Spermatophyta</taxon>
        <taxon>Magnoliopsida</taxon>
        <taxon>eudicotyledons</taxon>
        <taxon>Gunneridae</taxon>
        <taxon>Pentapetalae</taxon>
        <taxon>rosids</taxon>
        <taxon>malvids</taxon>
        <taxon>Brassicales</taxon>
        <taxon>Brassicaceae</taxon>
        <taxon>Brassiceae</taxon>
        <taxon>Brassica</taxon>
    </lineage>
</organism>